<accession>A0A120FYN8</accession>
<comment type="caution">
    <text evidence="2">The sequence shown here is derived from an EMBL/GenBank/DDBJ whole genome shotgun (WGS) entry which is preliminary data.</text>
</comment>
<name>A0A120FYN8_PSEFL</name>
<dbReference type="EMBL" id="LCYC01000048">
    <property type="protein sequence ID" value="KWV73379.1"/>
    <property type="molecule type" value="Genomic_DNA"/>
</dbReference>
<dbReference type="Proteomes" id="UP000063434">
    <property type="component" value="Unassembled WGS sequence"/>
</dbReference>
<gene>
    <name evidence="2" type="ORF">PFL603g_03488</name>
</gene>
<feature type="chain" id="PRO_5007165709" description="Secreted protein" evidence="1">
    <location>
        <begin position="17"/>
        <end position="76"/>
    </location>
</feature>
<proteinExistence type="predicted"/>
<evidence type="ECO:0000256" key="1">
    <source>
        <dbReference type="SAM" id="SignalP"/>
    </source>
</evidence>
<dbReference type="PATRIC" id="fig|294.195.peg.3740"/>
<sequence length="76" mass="8301">MMNSALLLALNAVALATVVTFHFQPTNTEDGAQISQAIPHHLQQRPQLALMTANPQSPIRLTQDTQSAPAAEHWVF</sequence>
<evidence type="ECO:0008006" key="4">
    <source>
        <dbReference type="Google" id="ProtNLM"/>
    </source>
</evidence>
<dbReference type="AlphaFoldDB" id="A0A120FYN8"/>
<organism evidence="2 3">
    <name type="scientific">Pseudomonas fluorescens</name>
    <dbReference type="NCBI Taxonomy" id="294"/>
    <lineage>
        <taxon>Bacteria</taxon>
        <taxon>Pseudomonadati</taxon>
        <taxon>Pseudomonadota</taxon>
        <taxon>Gammaproteobacteria</taxon>
        <taxon>Pseudomonadales</taxon>
        <taxon>Pseudomonadaceae</taxon>
        <taxon>Pseudomonas</taxon>
    </lineage>
</organism>
<protein>
    <recommendedName>
        <fullName evidence="4">Secreted protein</fullName>
    </recommendedName>
</protein>
<feature type="signal peptide" evidence="1">
    <location>
        <begin position="1"/>
        <end position="16"/>
    </location>
</feature>
<keyword evidence="1" id="KW-0732">Signal</keyword>
<reference evidence="2 3" key="1">
    <citation type="submission" date="2015-05" db="EMBL/GenBank/DDBJ databases">
        <title>A genomic and transcriptomic approach to investigate the blue pigment phenotype in Pseudomonas fluorescens.</title>
        <authorList>
            <person name="Andreani N.A."/>
            <person name="Cardazzo B."/>
        </authorList>
    </citation>
    <scope>NUCLEOTIDE SEQUENCE [LARGE SCALE GENOMIC DNA]</scope>
    <source>
        <strain evidence="2 3">Ps_40</strain>
    </source>
</reference>
<evidence type="ECO:0000313" key="3">
    <source>
        <dbReference type="Proteomes" id="UP000063434"/>
    </source>
</evidence>
<evidence type="ECO:0000313" key="2">
    <source>
        <dbReference type="EMBL" id="KWV73379.1"/>
    </source>
</evidence>